<comment type="caution">
    <text evidence="1">The sequence shown here is derived from an EMBL/GenBank/DDBJ whole genome shotgun (WGS) entry which is preliminary data.</text>
</comment>
<dbReference type="EMBL" id="DPVV01000333">
    <property type="protein sequence ID" value="HCL02743.1"/>
    <property type="molecule type" value="Genomic_DNA"/>
</dbReference>
<gene>
    <name evidence="1" type="ORF">DHW61_10095</name>
</gene>
<organism evidence="1 2">
    <name type="scientific">Lachnoclostridium phytofermentans</name>
    <dbReference type="NCBI Taxonomy" id="66219"/>
    <lineage>
        <taxon>Bacteria</taxon>
        <taxon>Bacillati</taxon>
        <taxon>Bacillota</taxon>
        <taxon>Clostridia</taxon>
        <taxon>Lachnospirales</taxon>
        <taxon>Lachnospiraceae</taxon>
    </lineage>
</organism>
<protein>
    <submittedName>
        <fullName evidence="1">Uncharacterized protein</fullName>
    </submittedName>
</protein>
<sequence length="106" mass="12123">MKKKTTNSIKCIKIFTEKETFYDGPFLELPIPDQVIINKSILFYNDPTPCFIHRGAVRYRLLTEMEHELLSCEVTTSNGTLQSEQLALFCSYTSFPPAAIIELSLE</sequence>
<evidence type="ECO:0000313" key="1">
    <source>
        <dbReference type="EMBL" id="HCL02743.1"/>
    </source>
</evidence>
<evidence type="ECO:0000313" key="2">
    <source>
        <dbReference type="Proteomes" id="UP000262969"/>
    </source>
</evidence>
<dbReference type="AlphaFoldDB" id="A0A3D2X7Y0"/>
<accession>A0A3D2X7Y0</accession>
<proteinExistence type="predicted"/>
<name>A0A3D2X7Y0_9FIRM</name>
<dbReference type="Proteomes" id="UP000262969">
    <property type="component" value="Unassembled WGS sequence"/>
</dbReference>
<reference evidence="1 2" key="1">
    <citation type="journal article" date="2018" name="Nat. Biotechnol.">
        <title>A standardized bacterial taxonomy based on genome phylogeny substantially revises the tree of life.</title>
        <authorList>
            <person name="Parks D.H."/>
            <person name="Chuvochina M."/>
            <person name="Waite D.W."/>
            <person name="Rinke C."/>
            <person name="Skarshewski A."/>
            <person name="Chaumeil P.A."/>
            <person name="Hugenholtz P."/>
        </authorList>
    </citation>
    <scope>NUCLEOTIDE SEQUENCE [LARGE SCALE GENOMIC DNA]</scope>
    <source>
        <strain evidence="1">UBA11728</strain>
    </source>
</reference>